<reference evidence="5" key="1">
    <citation type="journal article" date="2019" name="Int. J. Syst. Evol. Microbiol.">
        <title>The Global Catalogue of Microorganisms (GCM) 10K type strain sequencing project: providing services to taxonomists for standard genome sequencing and annotation.</title>
        <authorList>
            <consortium name="The Broad Institute Genomics Platform"/>
            <consortium name="The Broad Institute Genome Sequencing Center for Infectious Disease"/>
            <person name="Wu L."/>
            <person name="Ma J."/>
        </authorList>
    </citation>
    <scope>NUCLEOTIDE SEQUENCE [LARGE SCALE GENOMIC DNA]</scope>
    <source>
        <strain evidence="5">JCM 17738</strain>
    </source>
</reference>
<comment type="caution">
    <text evidence="4">The sequence shown here is derived from an EMBL/GenBank/DDBJ whole genome shotgun (WGS) entry which is preliminary data.</text>
</comment>
<evidence type="ECO:0008006" key="6">
    <source>
        <dbReference type="Google" id="ProtNLM"/>
    </source>
</evidence>
<dbReference type="Gene3D" id="1.10.10.10">
    <property type="entry name" value="Winged helix-like DNA-binding domain superfamily/Winged helix DNA-binding domain"/>
    <property type="match status" value="1"/>
</dbReference>
<dbReference type="InterPro" id="IPR005149">
    <property type="entry name" value="Tscrpt_reg_PadR_N"/>
</dbReference>
<evidence type="ECO:0000313" key="4">
    <source>
        <dbReference type="EMBL" id="GAA4402750.1"/>
    </source>
</evidence>
<feature type="domain" description="Transcription regulator PadR N-terminal" evidence="2">
    <location>
        <begin position="7"/>
        <end position="78"/>
    </location>
</feature>
<name>A0ABP8K9G9_9MICO</name>
<gene>
    <name evidence="4" type="ORF">GCM10023153_32120</name>
</gene>
<dbReference type="Proteomes" id="UP001500390">
    <property type="component" value="Unassembled WGS sequence"/>
</dbReference>
<dbReference type="InterPro" id="IPR018309">
    <property type="entry name" value="Tscrpt_reg_PadR_C"/>
</dbReference>
<accession>A0ABP8K9G9</accession>
<organism evidence="4 5">
    <name type="scientific">Ornithinibacter aureus</name>
    <dbReference type="NCBI Taxonomy" id="622664"/>
    <lineage>
        <taxon>Bacteria</taxon>
        <taxon>Bacillati</taxon>
        <taxon>Actinomycetota</taxon>
        <taxon>Actinomycetes</taxon>
        <taxon>Micrococcales</taxon>
        <taxon>Intrasporangiaceae</taxon>
        <taxon>Ornithinibacter</taxon>
    </lineage>
</organism>
<dbReference type="Pfam" id="PF10400">
    <property type="entry name" value="Vir_act_alpha_C"/>
    <property type="match status" value="1"/>
</dbReference>
<feature type="compositionally biased region" description="Low complexity" evidence="1">
    <location>
        <begin position="241"/>
        <end position="251"/>
    </location>
</feature>
<sequence>MSVRSGLMALLAEGEKYGAQLRSEFEARTGGTWPLNVGQVYTTLDRLVRDGLVEQASEPDAEGRITYRLTSAGRQVLDAWWTTPVDRTNTPRDELTIKLALVVTAPGVDVPRVVQAQRTATLQHLRDLTRLKREALGSTEGAAEGLAVRAGRAGAGGERGAIGEDPIAWLLVLENLIFATEGEARWLDHVETVIARRRPRPAYADPHRTPDHQTPATHPRGADPASDTTASTTARHHASTTHHTYTAGNQS</sequence>
<evidence type="ECO:0000259" key="3">
    <source>
        <dbReference type="Pfam" id="PF10400"/>
    </source>
</evidence>
<keyword evidence="5" id="KW-1185">Reference proteome</keyword>
<evidence type="ECO:0000313" key="5">
    <source>
        <dbReference type="Proteomes" id="UP001500390"/>
    </source>
</evidence>
<dbReference type="Pfam" id="PF03551">
    <property type="entry name" value="PadR"/>
    <property type="match status" value="1"/>
</dbReference>
<dbReference type="SUPFAM" id="SSF46785">
    <property type="entry name" value="Winged helix' DNA-binding domain"/>
    <property type="match status" value="1"/>
</dbReference>
<protein>
    <recommendedName>
        <fullName evidence="6">PadR family transcriptional regulator</fullName>
    </recommendedName>
</protein>
<dbReference type="RefSeq" id="WP_159901780.1">
    <property type="nucleotide sequence ID" value="NZ_BAABFX010000048.1"/>
</dbReference>
<evidence type="ECO:0000259" key="2">
    <source>
        <dbReference type="Pfam" id="PF03551"/>
    </source>
</evidence>
<dbReference type="PANTHER" id="PTHR43252:SF2">
    <property type="entry name" value="TRANSCRIPTION REGULATOR, PADR-LIKE FAMILY"/>
    <property type="match status" value="1"/>
</dbReference>
<dbReference type="PANTHER" id="PTHR43252">
    <property type="entry name" value="TRANSCRIPTIONAL REGULATOR YQJI"/>
    <property type="match status" value="1"/>
</dbReference>
<feature type="domain" description="Transcription regulator PadR C-terminal" evidence="3">
    <location>
        <begin position="92"/>
        <end position="194"/>
    </location>
</feature>
<evidence type="ECO:0000256" key="1">
    <source>
        <dbReference type="SAM" id="MobiDB-lite"/>
    </source>
</evidence>
<dbReference type="InterPro" id="IPR036390">
    <property type="entry name" value="WH_DNA-bd_sf"/>
</dbReference>
<feature type="region of interest" description="Disordered" evidence="1">
    <location>
        <begin position="198"/>
        <end position="251"/>
    </location>
</feature>
<dbReference type="EMBL" id="BAABFX010000048">
    <property type="protein sequence ID" value="GAA4402750.1"/>
    <property type="molecule type" value="Genomic_DNA"/>
</dbReference>
<proteinExistence type="predicted"/>
<dbReference type="InterPro" id="IPR036388">
    <property type="entry name" value="WH-like_DNA-bd_sf"/>
</dbReference>